<dbReference type="RefSeq" id="WP_184941390.1">
    <property type="nucleotide sequence ID" value="NZ_JACHJV010000001.1"/>
</dbReference>
<proteinExistence type="predicted"/>
<dbReference type="Gene3D" id="1.10.10.1150">
    <property type="entry name" value="Coenzyme PQQ synthesis protein D (PqqD)"/>
    <property type="match status" value="1"/>
</dbReference>
<dbReference type="Proteomes" id="UP000540506">
    <property type="component" value="Unassembled WGS sequence"/>
</dbReference>
<keyword evidence="3" id="KW-1185">Reference proteome</keyword>
<evidence type="ECO:0000313" key="2">
    <source>
        <dbReference type="EMBL" id="MBB4927275.1"/>
    </source>
</evidence>
<accession>A0A7W7R8L5</accession>
<sequence length="114" mass="12306">MTRPPQLPRLPRLSRLSRSARQAPPRAGFALRPHVTATPTGDGMVLLDQRSGKYWQLNATAALVLRALLEGASPEQAAAALTAAHPAAADRAAEDVSALVDRLRTVNLTEREHR</sequence>
<dbReference type="EMBL" id="JACHJV010000001">
    <property type="protein sequence ID" value="MBB4927275.1"/>
    <property type="molecule type" value="Genomic_DNA"/>
</dbReference>
<feature type="region of interest" description="Disordered" evidence="1">
    <location>
        <begin position="1"/>
        <end position="42"/>
    </location>
</feature>
<protein>
    <recommendedName>
        <fullName evidence="4">Lasso peptide biosynthesis PqqD family chaperone</fullName>
    </recommendedName>
</protein>
<dbReference type="InterPro" id="IPR041881">
    <property type="entry name" value="PqqD_sf"/>
</dbReference>
<feature type="compositionally biased region" description="Low complexity" evidence="1">
    <location>
        <begin position="9"/>
        <end position="27"/>
    </location>
</feature>
<dbReference type="Pfam" id="PF05402">
    <property type="entry name" value="PqqD"/>
    <property type="match status" value="1"/>
</dbReference>
<dbReference type="InterPro" id="IPR008792">
    <property type="entry name" value="PQQD"/>
</dbReference>
<dbReference type="NCBIfam" id="NF033530">
    <property type="entry name" value="lasso_PqqD_Strm"/>
    <property type="match status" value="1"/>
</dbReference>
<name>A0A7W7R8L5_KITKI</name>
<gene>
    <name evidence="2" type="ORF">FHR34_006268</name>
</gene>
<evidence type="ECO:0008006" key="4">
    <source>
        <dbReference type="Google" id="ProtNLM"/>
    </source>
</evidence>
<reference evidence="2 3" key="1">
    <citation type="submission" date="2020-08" db="EMBL/GenBank/DDBJ databases">
        <title>Sequencing the genomes of 1000 actinobacteria strains.</title>
        <authorList>
            <person name="Klenk H.-P."/>
        </authorList>
    </citation>
    <scope>NUCLEOTIDE SEQUENCE [LARGE SCALE GENOMIC DNA]</scope>
    <source>
        <strain evidence="2 3">DSM 41654</strain>
    </source>
</reference>
<evidence type="ECO:0000313" key="3">
    <source>
        <dbReference type="Proteomes" id="UP000540506"/>
    </source>
</evidence>
<dbReference type="AlphaFoldDB" id="A0A7W7R8L5"/>
<organism evidence="2 3">
    <name type="scientific">Kitasatospora kifunensis</name>
    <name type="common">Streptomyces kifunensis</name>
    <dbReference type="NCBI Taxonomy" id="58351"/>
    <lineage>
        <taxon>Bacteria</taxon>
        <taxon>Bacillati</taxon>
        <taxon>Actinomycetota</taxon>
        <taxon>Actinomycetes</taxon>
        <taxon>Kitasatosporales</taxon>
        <taxon>Streptomycetaceae</taxon>
        <taxon>Kitasatospora</taxon>
    </lineage>
</organism>
<evidence type="ECO:0000256" key="1">
    <source>
        <dbReference type="SAM" id="MobiDB-lite"/>
    </source>
</evidence>
<comment type="caution">
    <text evidence="2">The sequence shown here is derived from an EMBL/GenBank/DDBJ whole genome shotgun (WGS) entry which is preliminary data.</text>
</comment>